<sequence>MADRDVSSWAIIVSAYAEKGHVNEVVRLLLHMLDSGIISSSSIFCTLLRSFSHCSELDLGKQIHSQLIRIGFTGDVSINTYISNMDALSLFAKMISQGVKLDEFVFSIVLKACAALEDLSTGRQIHSYIVKLGLESEVSVGIPLVDFYVKCASFEAARQAFESISEPNDFSWCTMITGYCQSGKFDKALEAFNTIRSKGVLLNSFIYTNTFQSCSAVSDLIYGTQVHVDAIKKGANRMPL</sequence>
<dbReference type="OrthoDB" id="742311at2759"/>
<dbReference type="NCBIfam" id="TIGR00756">
    <property type="entry name" value="PPR"/>
    <property type="match status" value="2"/>
</dbReference>
<dbReference type="Proteomes" id="UP000242715">
    <property type="component" value="Unassembled WGS sequence"/>
</dbReference>
<gene>
    <name evidence="3" type="ORF">TSUD_228910</name>
</gene>
<dbReference type="InterPro" id="IPR046960">
    <property type="entry name" value="PPR_At4g14850-like_plant"/>
</dbReference>
<keyword evidence="4" id="KW-1185">Reference proteome</keyword>
<accession>A0A2Z6LR62</accession>
<dbReference type="PANTHER" id="PTHR47926:SF378">
    <property type="entry name" value="PENTATRICOPEPTIDE REPEAT (PPR) SUPERFAMILY PROTEIN"/>
    <property type="match status" value="1"/>
</dbReference>
<feature type="repeat" description="PPR" evidence="2">
    <location>
        <begin position="5"/>
        <end position="39"/>
    </location>
</feature>
<evidence type="ECO:0008006" key="5">
    <source>
        <dbReference type="Google" id="ProtNLM"/>
    </source>
</evidence>
<dbReference type="Pfam" id="PF01535">
    <property type="entry name" value="PPR"/>
    <property type="match status" value="1"/>
</dbReference>
<dbReference type="InterPro" id="IPR011990">
    <property type="entry name" value="TPR-like_helical_dom_sf"/>
</dbReference>
<dbReference type="PANTHER" id="PTHR47926">
    <property type="entry name" value="PENTATRICOPEPTIDE REPEAT-CONTAINING PROTEIN"/>
    <property type="match status" value="1"/>
</dbReference>
<dbReference type="Gene3D" id="1.25.40.10">
    <property type="entry name" value="Tetratricopeptide repeat domain"/>
    <property type="match status" value="2"/>
</dbReference>
<evidence type="ECO:0000256" key="1">
    <source>
        <dbReference type="ARBA" id="ARBA00022737"/>
    </source>
</evidence>
<dbReference type="PROSITE" id="PS51375">
    <property type="entry name" value="PPR"/>
    <property type="match status" value="2"/>
</dbReference>
<evidence type="ECO:0000313" key="3">
    <source>
        <dbReference type="EMBL" id="GAU18901.1"/>
    </source>
</evidence>
<dbReference type="Pfam" id="PF13041">
    <property type="entry name" value="PPR_2"/>
    <property type="match status" value="1"/>
</dbReference>
<evidence type="ECO:0000256" key="2">
    <source>
        <dbReference type="PROSITE-ProRule" id="PRU00708"/>
    </source>
</evidence>
<feature type="repeat" description="PPR" evidence="2">
    <location>
        <begin position="168"/>
        <end position="202"/>
    </location>
</feature>
<protein>
    <recommendedName>
        <fullName evidence="5">Pentatricopeptide repeat-containing protein</fullName>
    </recommendedName>
</protein>
<name>A0A2Z6LR62_TRISU</name>
<evidence type="ECO:0000313" key="4">
    <source>
        <dbReference type="Proteomes" id="UP000242715"/>
    </source>
</evidence>
<dbReference type="EMBL" id="DF973190">
    <property type="protein sequence ID" value="GAU18901.1"/>
    <property type="molecule type" value="Genomic_DNA"/>
</dbReference>
<keyword evidence="1" id="KW-0677">Repeat</keyword>
<dbReference type="AlphaFoldDB" id="A0A2Z6LR62"/>
<proteinExistence type="predicted"/>
<dbReference type="GO" id="GO:0009451">
    <property type="term" value="P:RNA modification"/>
    <property type="evidence" value="ECO:0007669"/>
    <property type="project" value="InterPro"/>
</dbReference>
<reference evidence="4" key="1">
    <citation type="journal article" date="2017" name="Front. Plant Sci.">
        <title>Climate Clever Clovers: New Paradigm to Reduce the Environmental Footprint of Ruminants by Breeding Low Methanogenic Forages Utilizing Haplotype Variation.</title>
        <authorList>
            <person name="Kaur P."/>
            <person name="Appels R."/>
            <person name="Bayer P.E."/>
            <person name="Keeble-Gagnere G."/>
            <person name="Wang J."/>
            <person name="Hirakawa H."/>
            <person name="Shirasawa K."/>
            <person name="Vercoe P."/>
            <person name="Stefanova K."/>
            <person name="Durmic Z."/>
            <person name="Nichols P."/>
            <person name="Revell C."/>
            <person name="Isobe S.N."/>
            <person name="Edwards D."/>
            <person name="Erskine W."/>
        </authorList>
    </citation>
    <scope>NUCLEOTIDE SEQUENCE [LARGE SCALE GENOMIC DNA]</scope>
    <source>
        <strain evidence="4">cv. Daliak</strain>
    </source>
</reference>
<dbReference type="InterPro" id="IPR002885">
    <property type="entry name" value="PPR_rpt"/>
</dbReference>
<dbReference type="GO" id="GO:0003723">
    <property type="term" value="F:RNA binding"/>
    <property type="evidence" value="ECO:0007669"/>
    <property type="project" value="InterPro"/>
</dbReference>
<organism evidence="3 4">
    <name type="scientific">Trifolium subterraneum</name>
    <name type="common">Subterranean clover</name>
    <dbReference type="NCBI Taxonomy" id="3900"/>
    <lineage>
        <taxon>Eukaryota</taxon>
        <taxon>Viridiplantae</taxon>
        <taxon>Streptophyta</taxon>
        <taxon>Embryophyta</taxon>
        <taxon>Tracheophyta</taxon>
        <taxon>Spermatophyta</taxon>
        <taxon>Magnoliopsida</taxon>
        <taxon>eudicotyledons</taxon>
        <taxon>Gunneridae</taxon>
        <taxon>Pentapetalae</taxon>
        <taxon>rosids</taxon>
        <taxon>fabids</taxon>
        <taxon>Fabales</taxon>
        <taxon>Fabaceae</taxon>
        <taxon>Papilionoideae</taxon>
        <taxon>50 kb inversion clade</taxon>
        <taxon>NPAAA clade</taxon>
        <taxon>Hologalegina</taxon>
        <taxon>IRL clade</taxon>
        <taxon>Trifolieae</taxon>
        <taxon>Trifolium</taxon>
    </lineage>
</organism>
<dbReference type="FunFam" id="1.25.40.10:FF:001976">
    <property type="entry name" value="Pentatricopeptide repeat-containing protein, chloroplastic isoform A"/>
    <property type="match status" value="1"/>
</dbReference>